<evidence type="ECO:0000256" key="4">
    <source>
        <dbReference type="SAM" id="MobiDB-lite"/>
    </source>
</evidence>
<dbReference type="Pfam" id="PF00072">
    <property type="entry name" value="Response_reg"/>
    <property type="match status" value="1"/>
</dbReference>
<protein>
    <submittedName>
        <fullName evidence="7">Uncharacterized protein</fullName>
    </submittedName>
</protein>
<dbReference type="Gene3D" id="3.40.50.2300">
    <property type="match status" value="1"/>
</dbReference>
<feature type="compositionally biased region" description="Low complexity" evidence="4">
    <location>
        <begin position="556"/>
        <end position="566"/>
    </location>
</feature>
<feature type="compositionally biased region" description="Low complexity" evidence="4">
    <location>
        <begin position="85"/>
        <end position="101"/>
    </location>
</feature>
<dbReference type="Pfam" id="PF02518">
    <property type="entry name" value="HATPase_c"/>
    <property type="match status" value="1"/>
</dbReference>
<feature type="compositionally biased region" description="Polar residues" evidence="4">
    <location>
        <begin position="405"/>
        <end position="416"/>
    </location>
</feature>
<accession>A0A9P6UNA0</accession>
<dbReference type="SUPFAM" id="SSF52172">
    <property type="entry name" value="CheY-like"/>
    <property type="match status" value="2"/>
</dbReference>
<feature type="region of interest" description="Disordered" evidence="4">
    <location>
        <begin position="759"/>
        <end position="807"/>
    </location>
</feature>
<feature type="compositionally biased region" description="Polar residues" evidence="4">
    <location>
        <begin position="142"/>
        <end position="151"/>
    </location>
</feature>
<feature type="compositionally biased region" description="Low complexity" evidence="4">
    <location>
        <begin position="700"/>
        <end position="712"/>
    </location>
</feature>
<dbReference type="InterPro" id="IPR001789">
    <property type="entry name" value="Sig_transdc_resp-reg_receiver"/>
</dbReference>
<feature type="compositionally biased region" description="Low complexity" evidence="4">
    <location>
        <begin position="922"/>
        <end position="942"/>
    </location>
</feature>
<organism evidence="7 8">
    <name type="scientific">Dissophora globulifera</name>
    <dbReference type="NCBI Taxonomy" id="979702"/>
    <lineage>
        <taxon>Eukaryota</taxon>
        <taxon>Fungi</taxon>
        <taxon>Fungi incertae sedis</taxon>
        <taxon>Mucoromycota</taxon>
        <taxon>Mortierellomycotina</taxon>
        <taxon>Mortierellomycetes</taxon>
        <taxon>Mortierellales</taxon>
        <taxon>Mortierellaceae</taxon>
        <taxon>Dissophora</taxon>
    </lineage>
</organism>
<feature type="compositionally biased region" description="Low complexity" evidence="4">
    <location>
        <begin position="337"/>
        <end position="371"/>
    </location>
</feature>
<evidence type="ECO:0000256" key="1">
    <source>
        <dbReference type="ARBA" id="ARBA00022553"/>
    </source>
</evidence>
<feature type="compositionally biased region" description="Low complexity" evidence="4">
    <location>
        <begin position="972"/>
        <end position="1004"/>
    </location>
</feature>
<name>A0A9P6UNA0_9FUNG</name>
<dbReference type="CDD" id="cd17546">
    <property type="entry name" value="REC_hyHK_CKI1_RcsC-like"/>
    <property type="match status" value="1"/>
</dbReference>
<keyword evidence="8" id="KW-1185">Reference proteome</keyword>
<feature type="domain" description="Histidine kinase" evidence="5">
    <location>
        <begin position="30"/>
        <end position="297"/>
    </location>
</feature>
<feature type="region of interest" description="Disordered" evidence="4">
    <location>
        <begin position="329"/>
        <end position="433"/>
    </location>
</feature>
<evidence type="ECO:0000256" key="2">
    <source>
        <dbReference type="ARBA" id="ARBA00023012"/>
    </source>
</evidence>
<sequence length="1036" mass="107387">MDDIGPFNDLEETNILPLLWSIDHDVPQHLLGDITRLRQVLINLCTNSLKFTQRGRVSVHVSIHRPTTLHPAVGLSGSPMVTRQNGNGNHSSSSSPGHINGRAGRSREAEGLSLASSPVLTGSEHRPQMVFQQRYDVKGEGNQHSLVSSGSIRRRPIDKRTVITSASPSAFNLLINGDYGASNAASSGSSSTLPEPSPPSVKVVAPTANSLKDAMDENTVILEFAVSDTGVGIPADKITELFTSFSQVDISISTRFGGTGLGLAISASLVEKMGGNIWVESTEGVGSRFTFTIPFTVCQSSEMEPLPTMTAPSSPVATPTCHDMVTEANDQNRQSISSSSSSKSSKSSKSGKSKNNSNKNNNSKNKNNTSNADGSINSSSGNTDLFMLPEPAFGKDTNQEAAELKTQSNEPQSNKSPSKESKSGRTETTTMAKATTEVAVATAKPAAPTYAKVVESTLKPLMIDGVPLRILLAEDNAVNQKIAVGVLKKLGYENVEVAENGLEVIDKLDMGSCYDVVLMDVSMPIMDGIDATKTIIERRRRALIVGAAEAVSSELSASSPASTEAAGNVVQDTESTPETTANTTSVDIATTTPVNKDYLDVYVIALTASAMGSDKERCMDAGMDDFMTKPFALLEMKRVLNEFMSRRSSGALQKRNEACLAAALAAVRNRCHSPGCPAISGSSGSGSSGANVGVGGSASSSSTSFSSSGGRSLTPTLQTLGRSSSNCSSSASLVDGIAGLGEFFACNCGDSISGAAGSDADATTGAAAEGSSSSHNSPGLHGFVSTSSQGSGCVGRGNRGPEVAPRPLRRHLESIGCSLFAGSWRPHSEAVAIGQSNGVTGGTSHSNLNSALGGPLGPGGFEGLNLARRASDALSFSKREWRGSAGVHDVHPLDTTTAAATARRSAGSDDERLSGNGLLRRSASASAASSSSSATSTSLLSAPNGRIKRVISPSNLSKEQDPSPPAAKPMVLPLSPLSLLTTDTEGTPSASPPLSSSSSSTVSRSEAEADEQGDEEVKNEVDASEEETEEKEKAEA</sequence>
<keyword evidence="1 3" id="KW-0597">Phosphoprotein</keyword>
<dbReference type="GO" id="GO:0016772">
    <property type="term" value="F:transferase activity, transferring phosphorus-containing groups"/>
    <property type="evidence" value="ECO:0007669"/>
    <property type="project" value="InterPro"/>
</dbReference>
<dbReference type="Gene3D" id="3.30.565.10">
    <property type="entry name" value="Histidine kinase-like ATPase, C-terminal domain"/>
    <property type="match status" value="2"/>
</dbReference>
<feature type="region of interest" description="Disordered" evidence="4">
    <location>
        <begin position="883"/>
        <end position="1036"/>
    </location>
</feature>
<feature type="region of interest" description="Disordered" evidence="4">
    <location>
        <begin position="556"/>
        <end position="584"/>
    </location>
</feature>
<dbReference type="InterPro" id="IPR036890">
    <property type="entry name" value="HATPase_C_sf"/>
</dbReference>
<dbReference type="InterPro" id="IPR005467">
    <property type="entry name" value="His_kinase_dom"/>
</dbReference>
<feature type="compositionally biased region" description="Low complexity" evidence="4">
    <location>
        <begin position="759"/>
        <end position="774"/>
    </location>
</feature>
<reference evidence="7" key="1">
    <citation type="journal article" date="2020" name="Fungal Divers.">
        <title>Resolving the Mortierellaceae phylogeny through synthesis of multi-gene phylogenetics and phylogenomics.</title>
        <authorList>
            <person name="Vandepol N."/>
            <person name="Liber J."/>
            <person name="Desiro A."/>
            <person name="Na H."/>
            <person name="Kennedy M."/>
            <person name="Barry K."/>
            <person name="Grigoriev I.V."/>
            <person name="Miller A.N."/>
            <person name="O'Donnell K."/>
            <person name="Stajich J.E."/>
            <person name="Bonito G."/>
        </authorList>
    </citation>
    <scope>NUCLEOTIDE SEQUENCE</scope>
    <source>
        <strain evidence="7">REB-010B</strain>
    </source>
</reference>
<evidence type="ECO:0000259" key="5">
    <source>
        <dbReference type="PROSITE" id="PS50109"/>
    </source>
</evidence>
<evidence type="ECO:0000313" key="8">
    <source>
        <dbReference type="Proteomes" id="UP000738325"/>
    </source>
</evidence>
<dbReference type="InterPro" id="IPR011006">
    <property type="entry name" value="CheY-like_superfamily"/>
</dbReference>
<dbReference type="SMART" id="SM00448">
    <property type="entry name" value="REC"/>
    <property type="match status" value="1"/>
</dbReference>
<keyword evidence="2" id="KW-0902">Two-component regulatory system</keyword>
<dbReference type="PRINTS" id="PR00344">
    <property type="entry name" value="BCTRLSENSOR"/>
</dbReference>
<dbReference type="SMART" id="SM00387">
    <property type="entry name" value="HATPase_c"/>
    <property type="match status" value="1"/>
</dbReference>
<comment type="caution">
    <text evidence="7">The sequence shown here is derived from an EMBL/GenBank/DDBJ whole genome shotgun (WGS) entry which is preliminary data.</text>
</comment>
<feature type="region of interest" description="Disordered" evidence="4">
    <location>
        <begin position="700"/>
        <end position="727"/>
    </location>
</feature>
<feature type="domain" description="Response regulatory" evidence="6">
    <location>
        <begin position="469"/>
        <end position="644"/>
    </location>
</feature>
<feature type="region of interest" description="Disordered" evidence="4">
    <location>
        <begin position="69"/>
        <end position="126"/>
    </location>
</feature>
<dbReference type="PANTHER" id="PTHR45339:SF1">
    <property type="entry name" value="HYBRID SIGNAL TRANSDUCTION HISTIDINE KINASE J"/>
    <property type="match status" value="1"/>
</dbReference>
<dbReference type="GO" id="GO:0000160">
    <property type="term" value="P:phosphorelay signal transduction system"/>
    <property type="evidence" value="ECO:0007669"/>
    <property type="project" value="UniProtKB-KW"/>
</dbReference>
<feature type="compositionally biased region" description="Basic and acidic residues" evidence="4">
    <location>
        <begin position="883"/>
        <end position="892"/>
    </location>
</feature>
<feature type="compositionally biased region" description="Polar residues" evidence="4">
    <location>
        <begin position="372"/>
        <end position="383"/>
    </location>
</feature>
<dbReference type="PROSITE" id="PS50109">
    <property type="entry name" value="HIS_KIN"/>
    <property type="match status" value="1"/>
</dbReference>
<feature type="compositionally biased region" description="Polar residues" evidence="4">
    <location>
        <begin position="713"/>
        <end position="722"/>
    </location>
</feature>
<dbReference type="PANTHER" id="PTHR45339">
    <property type="entry name" value="HYBRID SIGNAL TRANSDUCTION HISTIDINE KINASE J"/>
    <property type="match status" value="1"/>
</dbReference>
<evidence type="ECO:0000259" key="6">
    <source>
        <dbReference type="PROSITE" id="PS50110"/>
    </source>
</evidence>
<dbReference type="Proteomes" id="UP000738325">
    <property type="component" value="Unassembled WGS sequence"/>
</dbReference>
<evidence type="ECO:0000256" key="3">
    <source>
        <dbReference type="PROSITE-ProRule" id="PRU00169"/>
    </source>
</evidence>
<dbReference type="InterPro" id="IPR004358">
    <property type="entry name" value="Sig_transdc_His_kin-like_C"/>
</dbReference>
<dbReference type="EMBL" id="JAAAIP010000675">
    <property type="protein sequence ID" value="KAG0313772.1"/>
    <property type="molecule type" value="Genomic_DNA"/>
</dbReference>
<dbReference type="PROSITE" id="PS50110">
    <property type="entry name" value="RESPONSE_REGULATORY"/>
    <property type="match status" value="1"/>
</dbReference>
<evidence type="ECO:0000313" key="7">
    <source>
        <dbReference type="EMBL" id="KAG0313772.1"/>
    </source>
</evidence>
<gene>
    <name evidence="7" type="ORF">BGZ99_008594</name>
</gene>
<dbReference type="SUPFAM" id="SSF55874">
    <property type="entry name" value="ATPase domain of HSP90 chaperone/DNA topoisomerase II/histidine kinase"/>
    <property type="match status" value="2"/>
</dbReference>
<dbReference type="InterPro" id="IPR003594">
    <property type="entry name" value="HATPase_dom"/>
</dbReference>
<dbReference type="OrthoDB" id="10266508at2759"/>
<dbReference type="AlphaFoldDB" id="A0A9P6UNA0"/>
<feature type="compositionally biased region" description="Low complexity" evidence="4">
    <location>
        <begin position="573"/>
        <end position="584"/>
    </location>
</feature>
<feature type="modified residue" description="4-aspartylphosphate" evidence="3">
    <location>
        <position position="520"/>
    </location>
</feature>
<dbReference type="CDD" id="cd16922">
    <property type="entry name" value="HATPase_EvgS-ArcB-TorS-like"/>
    <property type="match status" value="1"/>
</dbReference>
<feature type="region of interest" description="Disordered" evidence="4">
    <location>
        <begin position="134"/>
        <end position="153"/>
    </location>
</feature>
<proteinExistence type="predicted"/>